<protein>
    <recommendedName>
        <fullName evidence="4">DUF481 domain-containing protein</fullName>
    </recommendedName>
</protein>
<evidence type="ECO:0000313" key="2">
    <source>
        <dbReference type="EMBL" id="NME70286.1"/>
    </source>
</evidence>
<dbReference type="EMBL" id="JABANE010000060">
    <property type="protein sequence ID" value="NME70286.1"/>
    <property type="molecule type" value="Genomic_DNA"/>
</dbReference>
<feature type="signal peptide" evidence="1">
    <location>
        <begin position="1"/>
        <end position="19"/>
    </location>
</feature>
<keyword evidence="1" id="KW-0732">Signal</keyword>
<evidence type="ECO:0000313" key="3">
    <source>
        <dbReference type="Proteomes" id="UP000576082"/>
    </source>
</evidence>
<evidence type="ECO:0000256" key="1">
    <source>
        <dbReference type="SAM" id="SignalP"/>
    </source>
</evidence>
<evidence type="ECO:0008006" key="4">
    <source>
        <dbReference type="Google" id="ProtNLM"/>
    </source>
</evidence>
<dbReference type="Proteomes" id="UP000576082">
    <property type="component" value="Unassembled WGS sequence"/>
</dbReference>
<proteinExistence type="predicted"/>
<accession>A0A7X9XB27</accession>
<comment type="caution">
    <text evidence="2">The sequence shown here is derived from an EMBL/GenBank/DDBJ whole genome shotgun (WGS) entry which is preliminary data.</text>
</comment>
<gene>
    <name evidence="2" type="ORF">HHU12_20080</name>
</gene>
<keyword evidence="3" id="KW-1185">Reference proteome</keyword>
<organism evidence="2 3">
    <name type="scientific">Flammeovirga aprica JL-4</name>
    <dbReference type="NCBI Taxonomy" id="694437"/>
    <lineage>
        <taxon>Bacteria</taxon>
        <taxon>Pseudomonadati</taxon>
        <taxon>Bacteroidota</taxon>
        <taxon>Cytophagia</taxon>
        <taxon>Cytophagales</taxon>
        <taxon>Flammeovirgaceae</taxon>
        <taxon>Flammeovirga</taxon>
    </lineage>
</organism>
<dbReference type="AlphaFoldDB" id="A0A7X9XB27"/>
<sequence>MKRILLFALTLALATITNAQSIKGVVLGEKYGHSTATITSLGGHRGEIKVFKDQDDIVYTAIFKSSTYLTTSKFETLKKNIEKYYDVKLKFNSRTNGYYTQKKDVLYSLRTTEYSNADNAGSSSPNFKFEFQISLINLAQDHLLYLRDSADVDF</sequence>
<name>A0A7X9XB27_9BACT</name>
<feature type="chain" id="PRO_5030613538" description="DUF481 domain-containing protein" evidence="1">
    <location>
        <begin position="20"/>
        <end position="154"/>
    </location>
</feature>
<dbReference type="RefSeq" id="WP_169658528.1">
    <property type="nucleotide sequence ID" value="NZ_JABANE010000060.1"/>
</dbReference>
<reference evidence="2 3" key="1">
    <citation type="submission" date="2020-04" db="EMBL/GenBank/DDBJ databases">
        <title>Flammeovirga sp. SR4, a novel species isolated from seawater.</title>
        <authorList>
            <person name="Wang X."/>
        </authorList>
    </citation>
    <scope>NUCLEOTIDE SEQUENCE [LARGE SCALE GENOMIC DNA]</scope>
    <source>
        <strain evidence="2 3">ATCC 23126</strain>
    </source>
</reference>